<dbReference type="Gene3D" id="3.30.70.100">
    <property type="match status" value="1"/>
</dbReference>
<organism evidence="2 3">
    <name type="scientific">Andreprevotia lacus DSM 23236</name>
    <dbReference type="NCBI Taxonomy" id="1121001"/>
    <lineage>
        <taxon>Bacteria</taxon>
        <taxon>Pseudomonadati</taxon>
        <taxon>Pseudomonadota</taxon>
        <taxon>Betaproteobacteria</taxon>
        <taxon>Neisseriales</taxon>
        <taxon>Chitinibacteraceae</taxon>
        <taxon>Andreprevotia</taxon>
    </lineage>
</organism>
<accession>A0A1W1XNL2</accession>
<dbReference type="SUPFAM" id="SSF54909">
    <property type="entry name" value="Dimeric alpha+beta barrel"/>
    <property type="match status" value="1"/>
</dbReference>
<keyword evidence="2" id="KW-0503">Monooxygenase</keyword>
<reference evidence="2 3" key="1">
    <citation type="submission" date="2017-04" db="EMBL/GenBank/DDBJ databases">
        <authorList>
            <person name="Afonso C.L."/>
            <person name="Miller P.J."/>
            <person name="Scott M.A."/>
            <person name="Spackman E."/>
            <person name="Goraichik I."/>
            <person name="Dimitrov K.M."/>
            <person name="Suarez D.L."/>
            <person name="Swayne D.E."/>
        </authorList>
    </citation>
    <scope>NUCLEOTIDE SEQUENCE [LARGE SCALE GENOMIC DNA]</scope>
    <source>
        <strain evidence="2 3">DSM 23236</strain>
    </source>
</reference>
<dbReference type="PROSITE" id="PS51725">
    <property type="entry name" value="ABM"/>
    <property type="match status" value="1"/>
</dbReference>
<dbReference type="InterPro" id="IPR007138">
    <property type="entry name" value="ABM_dom"/>
</dbReference>
<dbReference type="GO" id="GO:0004497">
    <property type="term" value="F:monooxygenase activity"/>
    <property type="evidence" value="ECO:0007669"/>
    <property type="project" value="UniProtKB-KW"/>
</dbReference>
<gene>
    <name evidence="2" type="ORF">SAMN02745857_02165</name>
</gene>
<name>A0A1W1XNL2_9NEIS</name>
<proteinExistence type="predicted"/>
<dbReference type="STRING" id="1121001.SAMN02745857_02165"/>
<dbReference type="EMBL" id="FWXD01000011">
    <property type="protein sequence ID" value="SMC25435.1"/>
    <property type="molecule type" value="Genomic_DNA"/>
</dbReference>
<keyword evidence="2" id="KW-0560">Oxidoreductase</keyword>
<dbReference type="RefSeq" id="WP_176216885.1">
    <property type="nucleotide sequence ID" value="NZ_FWXD01000011.1"/>
</dbReference>
<dbReference type="InterPro" id="IPR011008">
    <property type="entry name" value="Dimeric_a/b-barrel"/>
</dbReference>
<feature type="domain" description="ABM" evidence="1">
    <location>
        <begin position="6"/>
        <end position="95"/>
    </location>
</feature>
<dbReference type="Proteomes" id="UP000192761">
    <property type="component" value="Unassembled WGS sequence"/>
</dbReference>
<evidence type="ECO:0000313" key="2">
    <source>
        <dbReference type="EMBL" id="SMC25435.1"/>
    </source>
</evidence>
<keyword evidence="3" id="KW-1185">Reference proteome</keyword>
<sequence>MATNPIILINRLQVEPANQAALLALLQQNIDTVIRTLAGWRRTRLIAAPDGSAVIIYSEWDSPAAVETMRADPRMQAYFPQILALARFDAMSGELAFSAERENALA</sequence>
<protein>
    <submittedName>
        <fullName evidence="2">Quinol monooxygenase YgiN</fullName>
    </submittedName>
</protein>
<evidence type="ECO:0000313" key="3">
    <source>
        <dbReference type="Proteomes" id="UP000192761"/>
    </source>
</evidence>
<dbReference type="AlphaFoldDB" id="A0A1W1XNL2"/>
<evidence type="ECO:0000259" key="1">
    <source>
        <dbReference type="PROSITE" id="PS51725"/>
    </source>
</evidence>
<dbReference type="Pfam" id="PF03992">
    <property type="entry name" value="ABM"/>
    <property type="match status" value="1"/>
</dbReference>